<gene>
    <name evidence="2" type="ORF">BpHYR1_028468</name>
</gene>
<name>A0A3M7SSQ1_BRAPC</name>
<dbReference type="Proteomes" id="UP000276133">
    <property type="component" value="Unassembled WGS sequence"/>
</dbReference>
<evidence type="ECO:0000256" key="1">
    <source>
        <dbReference type="SAM" id="Phobius"/>
    </source>
</evidence>
<keyword evidence="1" id="KW-1133">Transmembrane helix</keyword>
<sequence>MAYRSSTNLVNKLLPLTYATDSFRAILEKDWSIGNEKVFKGFLVTYAWTILFLIVFLISHIYKSLNLNCYENIVNLSSNWVKIDRKYKYYELDFISTFCVNDHELSDSFISH</sequence>
<keyword evidence="1" id="KW-0472">Membrane</keyword>
<reference evidence="2 3" key="1">
    <citation type="journal article" date="2018" name="Sci. Rep.">
        <title>Genomic signatures of local adaptation to the degree of environmental predictability in rotifers.</title>
        <authorList>
            <person name="Franch-Gras L."/>
            <person name="Hahn C."/>
            <person name="Garcia-Roger E.M."/>
            <person name="Carmona M.J."/>
            <person name="Serra M."/>
            <person name="Gomez A."/>
        </authorList>
    </citation>
    <scope>NUCLEOTIDE SEQUENCE [LARGE SCALE GENOMIC DNA]</scope>
    <source>
        <strain evidence="2">HYR1</strain>
    </source>
</reference>
<feature type="transmembrane region" description="Helical" evidence="1">
    <location>
        <begin position="38"/>
        <end position="58"/>
    </location>
</feature>
<organism evidence="2 3">
    <name type="scientific">Brachionus plicatilis</name>
    <name type="common">Marine rotifer</name>
    <name type="synonym">Brachionus muelleri</name>
    <dbReference type="NCBI Taxonomy" id="10195"/>
    <lineage>
        <taxon>Eukaryota</taxon>
        <taxon>Metazoa</taxon>
        <taxon>Spiralia</taxon>
        <taxon>Gnathifera</taxon>
        <taxon>Rotifera</taxon>
        <taxon>Eurotatoria</taxon>
        <taxon>Monogononta</taxon>
        <taxon>Pseudotrocha</taxon>
        <taxon>Ploima</taxon>
        <taxon>Brachionidae</taxon>
        <taxon>Brachionus</taxon>
    </lineage>
</organism>
<dbReference type="EMBL" id="REGN01000814">
    <property type="protein sequence ID" value="RNA38844.1"/>
    <property type="molecule type" value="Genomic_DNA"/>
</dbReference>
<keyword evidence="3" id="KW-1185">Reference proteome</keyword>
<protein>
    <submittedName>
        <fullName evidence="2">ABC transporter G family member 20</fullName>
    </submittedName>
</protein>
<keyword evidence="1" id="KW-0812">Transmembrane</keyword>
<proteinExistence type="predicted"/>
<dbReference type="AlphaFoldDB" id="A0A3M7SSQ1"/>
<evidence type="ECO:0000313" key="2">
    <source>
        <dbReference type="EMBL" id="RNA38844.1"/>
    </source>
</evidence>
<evidence type="ECO:0000313" key="3">
    <source>
        <dbReference type="Proteomes" id="UP000276133"/>
    </source>
</evidence>
<comment type="caution">
    <text evidence="2">The sequence shown here is derived from an EMBL/GenBank/DDBJ whole genome shotgun (WGS) entry which is preliminary data.</text>
</comment>
<accession>A0A3M7SSQ1</accession>